<gene>
    <name evidence="2" type="ORF">POPTR_005G104766</name>
</gene>
<sequence length="41" mass="4857">MVSSFSLLILLIAPQMFWKEPHDTWQTDLWCLNVGNRTCNF</sequence>
<dbReference type="InParanoid" id="A0A3N7EXG7"/>
<accession>A0A3N7EXG7</accession>
<feature type="chain" id="PRO_5018107698" evidence="1">
    <location>
        <begin position="20"/>
        <end position="41"/>
    </location>
</feature>
<evidence type="ECO:0000313" key="3">
    <source>
        <dbReference type="Proteomes" id="UP000006729"/>
    </source>
</evidence>
<name>A0A3N7EXG7_POPTR</name>
<dbReference type="Proteomes" id="UP000006729">
    <property type="component" value="Chromosome 5"/>
</dbReference>
<keyword evidence="3" id="KW-1185">Reference proteome</keyword>
<organism evidence="2 3">
    <name type="scientific">Populus trichocarpa</name>
    <name type="common">Western balsam poplar</name>
    <name type="synonym">Populus balsamifera subsp. trichocarpa</name>
    <dbReference type="NCBI Taxonomy" id="3694"/>
    <lineage>
        <taxon>Eukaryota</taxon>
        <taxon>Viridiplantae</taxon>
        <taxon>Streptophyta</taxon>
        <taxon>Embryophyta</taxon>
        <taxon>Tracheophyta</taxon>
        <taxon>Spermatophyta</taxon>
        <taxon>Magnoliopsida</taxon>
        <taxon>eudicotyledons</taxon>
        <taxon>Gunneridae</taxon>
        <taxon>Pentapetalae</taxon>
        <taxon>rosids</taxon>
        <taxon>fabids</taxon>
        <taxon>Malpighiales</taxon>
        <taxon>Salicaceae</taxon>
        <taxon>Saliceae</taxon>
        <taxon>Populus</taxon>
    </lineage>
</organism>
<keyword evidence="1" id="KW-0732">Signal</keyword>
<dbReference type="AlphaFoldDB" id="A0A3N7EXG7"/>
<evidence type="ECO:0000313" key="2">
    <source>
        <dbReference type="EMBL" id="RQO90343.1"/>
    </source>
</evidence>
<reference evidence="2 3" key="1">
    <citation type="journal article" date="2006" name="Science">
        <title>The genome of black cottonwood, Populus trichocarpa (Torr. &amp; Gray).</title>
        <authorList>
            <person name="Tuskan G.A."/>
            <person name="Difazio S."/>
            <person name="Jansson S."/>
            <person name="Bohlmann J."/>
            <person name="Grigoriev I."/>
            <person name="Hellsten U."/>
            <person name="Putnam N."/>
            <person name="Ralph S."/>
            <person name="Rombauts S."/>
            <person name="Salamov A."/>
            <person name="Schein J."/>
            <person name="Sterck L."/>
            <person name="Aerts A."/>
            <person name="Bhalerao R.R."/>
            <person name="Bhalerao R.P."/>
            <person name="Blaudez D."/>
            <person name="Boerjan W."/>
            <person name="Brun A."/>
            <person name="Brunner A."/>
            <person name="Busov V."/>
            <person name="Campbell M."/>
            <person name="Carlson J."/>
            <person name="Chalot M."/>
            <person name="Chapman J."/>
            <person name="Chen G.L."/>
            <person name="Cooper D."/>
            <person name="Coutinho P.M."/>
            <person name="Couturier J."/>
            <person name="Covert S."/>
            <person name="Cronk Q."/>
            <person name="Cunningham R."/>
            <person name="Davis J."/>
            <person name="Degroeve S."/>
            <person name="Dejardin A."/>
            <person name="Depamphilis C."/>
            <person name="Detter J."/>
            <person name="Dirks B."/>
            <person name="Dubchak I."/>
            <person name="Duplessis S."/>
            <person name="Ehlting J."/>
            <person name="Ellis B."/>
            <person name="Gendler K."/>
            <person name="Goodstein D."/>
            <person name="Gribskov M."/>
            <person name="Grimwood J."/>
            <person name="Groover A."/>
            <person name="Gunter L."/>
            <person name="Hamberger B."/>
            <person name="Heinze B."/>
            <person name="Helariutta Y."/>
            <person name="Henrissat B."/>
            <person name="Holligan D."/>
            <person name="Holt R."/>
            <person name="Huang W."/>
            <person name="Islam-Faridi N."/>
            <person name="Jones S."/>
            <person name="Jones-Rhoades M."/>
            <person name="Jorgensen R."/>
            <person name="Joshi C."/>
            <person name="Kangasjarvi J."/>
            <person name="Karlsson J."/>
            <person name="Kelleher C."/>
            <person name="Kirkpatrick R."/>
            <person name="Kirst M."/>
            <person name="Kohler A."/>
            <person name="Kalluri U."/>
            <person name="Larimer F."/>
            <person name="Leebens-Mack J."/>
            <person name="Leple J.C."/>
            <person name="Locascio P."/>
            <person name="Lou Y."/>
            <person name="Lucas S."/>
            <person name="Martin F."/>
            <person name="Montanini B."/>
            <person name="Napoli C."/>
            <person name="Nelson D.R."/>
            <person name="Nelson C."/>
            <person name="Nieminen K."/>
            <person name="Nilsson O."/>
            <person name="Pereda V."/>
            <person name="Peter G."/>
            <person name="Philippe R."/>
            <person name="Pilate G."/>
            <person name="Poliakov A."/>
            <person name="Razumovskaya J."/>
            <person name="Richardson P."/>
            <person name="Rinaldi C."/>
            <person name="Ritland K."/>
            <person name="Rouze P."/>
            <person name="Ryaboy D."/>
            <person name="Schmutz J."/>
            <person name="Schrader J."/>
            <person name="Segerman B."/>
            <person name="Shin H."/>
            <person name="Siddiqui A."/>
            <person name="Sterky F."/>
            <person name="Terry A."/>
            <person name="Tsai C.J."/>
            <person name="Uberbacher E."/>
            <person name="Unneberg P."/>
            <person name="Vahala J."/>
            <person name="Wall K."/>
            <person name="Wessler S."/>
            <person name="Yang G."/>
            <person name="Yin T."/>
            <person name="Douglas C."/>
            <person name="Marra M."/>
            <person name="Sandberg G."/>
            <person name="Van de Peer Y."/>
            <person name="Rokhsar D."/>
        </authorList>
    </citation>
    <scope>NUCLEOTIDE SEQUENCE [LARGE SCALE GENOMIC DNA]</scope>
    <source>
        <strain evidence="3">cv. Nisqually</strain>
    </source>
</reference>
<protein>
    <submittedName>
        <fullName evidence="2">Uncharacterized protein</fullName>
    </submittedName>
</protein>
<feature type="signal peptide" evidence="1">
    <location>
        <begin position="1"/>
        <end position="19"/>
    </location>
</feature>
<dbReference type="EMBL" id="CM009294">
    <property type="protein sequence ID" value="RQO90343.1"/>
    <property type="molecule type" value="Genomic_DNA"/>
</dbReference>
<evidence type="ECO:0000256" key="1">
    <source>
        <dbReference type="SAM" id="SignalP"/>
    </source>
</evidence>
<proteinExistence type="predicted"/>